<dbReference type="Pfam" id="PF03719">
    <property type="entry name" value="Ribosomal_S5_C"/>
    <property type="match status" value="1"/>
</dbReference>
<dbReference type="STRING" id="1817822.A2826_01510"/>
<evidence type="ECO:0000259" key="9">
    <source>
        <dbReference type="PROSITE" id="PS50881"/>
    </source>
</evidence>
<dbReference type="Proteomes" id="UP000177912">
    <property type="component" value="Unassembled WGS sequence"/>
</dbReference>
<dbReference type="GO" id="GO:0019843">
    <property type="term" value="F:rRNA binding"/>
    <property type="evidence" value="ECO:0007669"/>
    <property type="project" value="UniProtKB-UniRule"/>
</dbReference>
<dbReference type="GO" id="GO:0005737">
    <property type="term" value="C:cytoplasm"/>
    <property type="evidence" value="ECO:0007669"/>
    <property type="project" value="UniProtKB-ARBA"/>
</dbReference>
<accession>A0A1F5NVP9</accession>
<dbReference type="SUPFAM" id="SSF54768">
    <property type="entry name" value="dsRNA-binding domain-like"/>
    <property type="match status" value="1"/>
</dbReference>
<dbReference type="SUPFAM" id="SSF54211">
    <property type="entry name" value="Ribosomal protein S5 domain 2-like"/>
    <property type="match status" value="1"/>
</dbReference>
<feature type="domain" description="S5 DRBM" evidence="9">
    <location>
        <begin position="15"/>
        <end position="78"/>
    </location>
</feature>
<dbReference type="GO" id="GO:0015935">
    <property type="term" value="C:small ribosomal subunit"/>
    <property type="evidence" value="ECO:0007669"/>
    <property type="project" value="InterPro"/>
</dbReference>
<keyword evidence="4 7" id="KW-0689">Ribosomal protein</keyword>
<evidence type="ECO:0000313" key="11">
    <source>
        <dbReference type="Proteomes" id="UP000177912"/>
    </source>
</evidence>
<evidence type="ECO:0000256" key="4">
    <source>
        <dbReference type="ARBA" id="ARBA00022980"/>
    </source>
</evidence>
<name>A0A1F5NVP9_9BACT</name>
<dbReference type="PROSITE" id="PS00585">
    <property type="entry name" value="RIBOSOMAL_S5"/>
    <property type="match status" value="1"/>
</dbReference>
<comment type="subunit">
    <text evidence="7">Part of the 30S ribosomal subunit. Contacts proteins S4 and S8.</text>
</comment>
<dbReference type="InterPro" id="IPR005324">
    <property type="entry name" value="Ribosomal_uS5_C"/>
</dbReference>
<comment type="function">
    <text evidence="7">With S4 and S12 plays an important role in translational accuracy.</text>
</comment>
<dbReference type="GO" id="GO:0006412">
    <property type="term" value="P:translation"/>
    <property type="evidence" value="ECO:0007669"/>
    <property type="project" value="UniProtKB-UniRule"/>
</dbReference>
<dbReference type="FunFam" id="3.30.230.10:FF:000002">
    <property type="entry name" value="30S ribosomal protein S5"/>
    <property type="match status" value="1"/>
</dbReference>
<reference evidence="10 11" key="1">
    <citation type="journal article" date="2016" name="Nat. Commun.">
        <title>Thousands of microbial genomes shed light on interconnected biogeochemical processes in an aquifer system.</title>
        <authorList>
            <person name="Anantharaman K."/>
            <person name="Brown C.T."/>
            <person name="Hug L.A."/>
            <person name="Sharon I."/>
            <person name="Castelle C.J."/>
            <person name="Probst A.J."/>
            <person name="Thomas B.C."/>
            <person name="Singh A."/>
            <person name="Wilkins M.J."/>
            <person name="Karaoz U."/>
            <person name="Brodie E.L."/>
            <person name="Williams K.H."/>
            <person name="Hubbard S.S."/>
            <person name="Banfield J.F."/>
        </authorList>
    </citation>
    <scope>NUCLEOTIDE SEQUENCE [LARGE SCALE GENOMIC DNA]</scope>
</reference>
<evidence type="ECO:0000256" key="7">
    <source>
        <dbReference type="HAMAP-Rule" id="MF_01307"/>
    </source>
</evidence>
<dbReference type="InterPro" id="IPR000851">
    <property type="entry name" value="Ribosomal_uS5"/>
</dbReference>
<organism evidence="10 11">
    <name type="scientific">Candidatus Doudnabacteria bacterium RIFCSPHIGHO2_01_FULL_43_23</name>
    <dbReference type="NCBI Taxonomy" id="1817822"/>
    <lineage>
        <taxon>Bacteria</taxon>
        <taxon>Candidatus Doudnaibacteriota</taxon>
    </lineage>
</organism>
<keyword evidence="2 7" id="KW-0699">rRNA-binding</keyword>
<comment type="domain">
    <text evidence="7">The N-terminal domain interacts with the head of the 30S subunit; the C-terminal domain interacts with the body and contacts protein S4. The interaction surface between S4 and S5 is involved in control of translational fidelity.</text>
</comment>
<keyword evidence="5 7" id="KW-0687">Ribonucleoprotein</keyword>
<keyword evidence="3 7" id="KW-0694">RNA-binding</keyword>
<evidence type="ECO:0000256" key="8">
    <source>
        <dbReference type="RuleBase" id="RU003823"/>
    </source>
</evidence>
<evidence type="ECO:0000256" key="5">
    <source>
        <dbReference type="ARBA" id="ARBA00023274"/>
    </source>
</evidence>
<comment type="function">
    <text evidence="7">Located at the back of the 30S subunit body where it stabilizes the conformation of the head with respect to the body.</text>
</comment>
<dbReference type="EMBL" id="MFEI01000005">
    <property type="protein sequence ID" value="OGE81663.1"/>
    <property type="molecule type" value="Genomic_DNA"/>
</dbReference>
<dbReference type="InterPro" id="IPR013810">
    <property type="entry name" value="Ribosomal_uS5_N"/>
</dbReference>
<comment type="similarity">
    <text evidence="1 7 8">Belongs to the universal ribosomal protein uS5 family.</text>
</comment>
<dbReference type="Pfam" id="PF00333">
    <property type="entry name" value="Ribosomal_S5"/>
    <property type="match status" value="1"/>
</dbReference>
<dbReference type="Gene3D" id="3.30.160.20">
    <property type="match status" value="1"/>
</dbReference>
<sequence>MARFKGKQRESKSEFDQQVVEVSRVTRVVAGGKRMRFRALVVLGDKKGRVGMGLKKGSDVSEAIKKAVASARKKLIKVNMTKGTIPHKVFAKFKASQVMLKPAPPGTGVIAGGPVRSVIEAAGITNIVSKMLGSSNKINNVKAAIVALSSLKKPRFIESNNDSKPIKEIKDNESK</sequence>
<comment type="caution">
    <text evidence="10">The sequence shown here is derived from an EMBL/GenBank/DDBJ whole genome shotgun (WGS) entry which is preliminary data.</text>
</comment>
<dbReference type="InterPro" id="IPR014721">
    <property type="entry name" value="Ribsml_uS5_D2-typ_fold_subgr"/>
</dbReference>
<dbReference type="InterPro" id="IPR005712">
    <property type="entry name" value="Ribosomal_uS5_bac-type"/>
</dbReference>
<evidence type="ECO:0000256" key="3">
    <source>
        <dbReference type="ARBA" id="ARBA00022884"/>
    </source>
</evidence>
<dbReference type="NCBIfam" id="TIGR01021">
    <property type="entry name" value="rpsE_bact"/>
    <property type="match status" value="1"/>
</dbReference>
<dbReference type="GO" id="GO:0003735">
    <property type="term" value="F:structural constituent of ribosome"/>
    <property type="evidence" value="ECO:0007669"/>
    <property type="project" value="UniProtKB-UniRule"/>
</dbReference>
<dbReference type="AlphaFoldDB" id="A0A1F5NVP9"/>
<dbReference type="PROSITE" id="PS50881">
    <property type="entry name" value="S5_DSRBD"/>
    <property type="match status" value="1"/>
</dbReference>
<evidence type="ECO:0000256" key="1">
    <source>
        <dbReference type="ARBA" id="ARBA00008945"/>
    </source>
</evidence>
<dbReference type="InterPro" id="IPR018192">
    <property type="entry name" value="Ribosomal_uS5_N_CS"/>
</dbReference>
<gene>
    <name evidence="7" type="primary">rpsE</name>
    <name evidence="10" type="ORF">A2826_01510</name>
</gene>
<evidence type="ECO:0000256" key="6">
    <source>
        <dbReference type="ARBA" id="ARBA00035255"/>
    </source>
</evidence>
<protein>
    <recommendedName>
        <fullName evidence="6 7">Small ribosomal subunit protein uS5</fullName>
    </recommendedName>
</protein>
<proteinExistence type="inferred from homology"/>
<evidence type="ECO:0000256" key="2">
    <source>
        <dbReference type="ARBA" id="ARBA00022730"/>
    </source>
</evidence>
<dbReference type="PANTHER" id="PTHR48277">
    <property type="entry name" value="MITOCHONDRIAL RIBOSOMAL PROTEIN S5"/>
    <property type="match status" value="1"/>
</dbReference>
<evidence type="ECO:0000313" key="10">
    <source>
        <dbReference type="EMBL" id="OGE81663.1"/>
    </source>
</evidence>
<dbReference type="Gene3D" id="3.30.230.10">
    <property type="match status" value="1"/>
</dbReference>
<dbReference type="PANTHER" id="PTHR48277:SF1">
    <property type="entry name" value="MITOCHONDRIAL RIBOSOMAL PROTEIN S5"/>
    <property type="match status" value="1"/>
</dbReference>
<dbReference type="HAMAP" id="MF_01307_B">
    <property type="entry name" value="Ribosomal_uS5_B"/>
    <property type="match status" value="1"/>
</dbReference>
<dbReference type="InterPro" id="IPR020568">
    <property type="entry name" value="Ribosomal_Su5_D2-typ_SF"/>
</dbReference>